<dbReference type="Pfam" id="PF00583">
    <property type="entry name" value="Acetyltransf_1"/>
    <property type="match status" value="1"/>
</dbReference>
<proteinExistence type="predicted"/>
<feature type="domain" description="N-acetyltransferase" evidence="3">
    <location>
        <begin position="4"/>
        <end position="163"/>
    </location>
</feature>
<keyword evidence="2" id="KW-0012">Acyltransferase</keyword>
<dbReference type="InterPro" id="IPR050832">
    <property type="entry name" value="Bact_Acetyltransf"/>
</dbReference>
<dbReference type="RefSeq" id="WP_113692114.1">
    <property type="nucleotide sequence ID" value="NZ_CP015163.1"/>
</dbReference>
<dbReference type="GO" id="GO:0016747">
    <property type="term" value="F:acyltransferase activity, transferring groups other than amino-acyl groups"/>
    <property type="evidence" value="ECO:0007669"/>
    <property type="project" value="InterPro"/>
</dbReference>
<gene>
    <name evidence="4" type="ORF">A4R43_10180</name>
</gene>
<dbReference type="KEGG" id="aab:A4R43_10180"/>
<dbReference type="PROSITE" id="PS51186">
    <property type="entry name" value="GNAT"/>
    <property type="match status" value="1"/>
</dbReference>
<dbReference type="SUPFAM" id="SSF55729">
    <property type="entry name" value="Acyl-CoA N-acyltransferases (Nat)"/>
    <property type="match status" value="1"/>
</dbReference>
<evidence type="ECO:0000313" key="5">
    <source>
        <dbReference type="Proteomes" id="UP000250434"/>
    </source>
</evidence>
<reference evidence="4 5" key="1">
    <citation type="submission" date="2016-04" db="EMBL/GenBank/DDBJ databases">
        <title>Complete genome sequence and analysis of deep-sea sediment isolate, Amycolatopsis sp. WP1.</title>
        <authorList>
            <person name="Wang H."/>
            <person name="Chen S."/>
            <person name="Wu Q."/>
        </authorList>
    </citation>
    <scope>NUCLEOTIDE SEQUENCE [LARGE SCALE GENOMIC DNA]</scope>
    <source>
        <strain evidence="4 5">WP1</strain>
    </source>
</reference>
<dbReference type="AlphaFoldDB" id="A0A344L484"/>
<evidence type="ECO:0000256" key="2">
    <source>
        <dbReference type="ARBA" id="ARBA00023315"/>
    </source>
</evidence>
<protein>
    <recommendedName>
        <fullName evidence="3">N-acetyltransferase domain-containing protein</fullName>
    </recommendedName>
</protein>
<dbReference type="PANTHER" id="PTHR43877">
    <property type="entry name" value="AMINOALKYLPHOSPHONATE N-ACETYLTRANSFERASE-RELATED-RELATED"/>
    <property type="match status" value="1"/>
</dbReference>
<dbReference type="Gene3D" id="3.40.630.30">
    <property type="match status" value="1"/>
</dbReference>
<dbReference type="OrthoDB" id="5173601at2"/>
<dbReference type="CDD" id="cd04301">
    <property type="entry name" value="NAT_SF"/>
    <property type="match status" value="1"/>
</dbReference>
<dbReference type="EMBL" id="CP015163">
    <property type="protein sequence ID" value="AXB42858.1"/>
    <property type="molecule type" value="Genomic_DNA"/>
</dbReference>
<accession>A0A344L484</accession>
<name>A0A344L484_9PSEU</name>
<dbReference type="InterPro" id="IPR000182">
    <property type="entry name" value="GNAT_dom"/>
</dbReference>
<evidence type="ECO:0000313" key="4">
    <source>
        <dbReference type="EMBL" id="AXB42858.1"/>
    </source>
</evidence>
<dbReference type="PANTHER" id="PTHR43877:SF2">
    <property type="entry name" value="AMINOALKYLPHOSPHONATE N-ACETYLTRANSFERASE-RELATED"/>
    <property type="match status" value="1"/>
</dbReference>
<keyword evidence="5" id="KW-1185">Reference proteome</keyword>
<keyword evidence="1" id="KW-0808">Transferase</keyword>
<sequence>MGELRIREAGPADLPVLTHVMGQEPYFTDRLSRQKNGLGRLLVAWQDEHPVGVVYLWLEPAEEPELRQHLPDTPLLTHLETHVEHRARGIGTTLVRAAEQWLAAKGYERVALAVETTNTRAARLYARLGYREWPHSTVRCLSLTDSAGRRNVEICRIMVKPLAAPRG</sequence>
<dbReference type="InterPro" id="IPR016181">
    <property type="entry name" value="Acyl_CoA_acyltransferase"/>
</dbReference>
<dbReference type="Proteomes" id="UP000250434">
    <property type="component" value="Chromosome"/>
</dbReference>
<organism evidence="4 5">
    <name type="scientific">Amycolatopsis albispora</name>
    <dbReference type="NCBI Taxonomy" id="1804986"/>
    <lineage>
        <taxon>Bacteria</taxon>
        <taxon>Bacillati</taxon>
        <taxon>Actinomycetota</taxon>
        <taxon>Actinomycetes</taxon>
        <taxon>Pseudonocardiales</taxon>
        <taxon>Pseudonocardiaceae</taxon>
        <taxon>Amycolatopsis</taxon>
    </lineage>
</organism>
<evidence type="ECO:0000256" key="1">
    <source>
        <dbReference type="ARBA" id="ARBA00022679"/>
    </source>
</evidence>
<evidence type="ECO:0000259" key="3">
    <source>
        <dbReference type="PROSITE" id="PS51186"/>
    </source>
</evidence>